<organism evidence="1 2">
    <name type="scientific">Novosphingobium chloroacetimidivorans</name>
    <dbReference type="NCBI Taxonomy" id="1428314"/>
    <lineage>
        <taxon>Bacteria</taxon>
        <taxon>Pseudomonadati</taxon>
        <taxon>Pseudomonadota</taxon>
        <taxon>Alphaproteobacteria</taxon>
        <taxon>Sphingomonadales</taxon>
        <taxon>Sphingomonadaceae</taxon>
        <taxon>Novosphingobium</taxon>
    </lineage>
</organism>
<comment type="caution">
    <text evidence="1">The sequence shown here is derived from an EMBL/GenBank/DDBJ whole genome shotgun (WGS) entry which is preliminary data.</text>
</comment>
<name>A0A7W7KBF6_9SPHN</name>
<sequence length="79" mass="9549">MFQAGRYYSPYQNYSYRRVGVGLSLGSLFYGSRYWIDDPYAYRLPEVYGPYRWVRYYGDVLLVDIYSGEVVDAIYDFFW</sequence>
<dbReference type="Pfam" id="PF11776">
    <property type="entry name" value="RcnB"/>
    <property type="match status" value="1"/>
</dbReference>
<dbReference type="AlphaFoldDB" id="A0A7W7KBF6"/>
<gene>
    <name evidence="1" type="ORF">HNO88_003071</name>
</gene>
<dbReference type="Gene3D" id="3.10.450.160">
    <property type="entry name" value="inner membrane protein cigr"/>
    <property type="match status" value="1"/>
</dbReference>
<dbReference type="InterPro" id="IPR024572">
    <property type="entry name" value="RcnB"/>
</dbReference>
<proteinExistence type="predicted"/>
<accession>A0A7W7KBF6</accession>
<keyword evidence="2" id="KW-1185">Reference proteome</keyword>
<dbReference type="EMBL" id="JACHLR010000013">
    <property type="protein sequence ID" value="MBB4859742.1"/>
    <property type="molecule type" value="Genomic_DNA"/>
</dbReference>
<evidence type="ECO:0000313" key="2">
    <source>
        <dbReference type="Proteomes" id="UP000555448"/>
    </source>
</evidence>
<dbReference type="Proteomes" id="UP000555448">
    <property type="component" value="Unassembled WGS sequence"/>
</dbReference>
<dbReference type="RefSeq" id="WP_184247195.1">
    <property type="nucleotide sequence ID" value="NZ_JACHLR010000013.1"/>
</dbReference>
<reference evidence="1 2" key="1">
    <citation type="submission" date="2020-08" db="EMBL/GenBank/DDBJ databases">
        <title>Functional genomics of gut bacteria from endangered species of beetles.</title>
        <authorList>
            <person name="Carlos-Shanley C."/>
        </authorList>
    </citation>
    <scope>NUCLEOTIDE SEQUENCE [LARGE SCALE GENOMIC DNA]</scope>
    <source>
        <strain evidence="1 2">S00245</strain>
    </source>
</reference>
<evidence type="ECO:0000313" key="1">
    <source>
        <dbReference type="EMBL" id="MBB4859742.1"/>
    </source>
</evidence>
<protein>
    <submittedName>
        <fullName evidence="1">Ni/Co efflux regulator RcnB</fullName>
    </submittedName>
</protein>